<accession>A0A927WAF2</accession>
<organism evidence="2 3">
    <name type="scientific">Clostridium sulfidigenes</name>
    <dbReference type="NCBI Taxonomy" id="318464"/>
    <lineage>
        <taxon>Bacteria</taxon>
        <taxon>Bacillati</taxon>
        <taxon>Bacillota</taxon>
        <taxon>Clostridia</taxon>
        <taxon>Eubacteriales</taxon>
        <taxon>Clostridiaceae</taxon>
        <taxon>Clostridium</taxon>
    </lineage>
</organism>
<gene>
    <name evidence="2" type="ORF">E7215_05600</name>
</gene>
<evidence type="ECO:0000313" key="3">
    <source>
        <dbReference type="Proteomes" id="UP000768462"/>
    </source>
</evidence>
<dbReference type="InterPro" id="IPR014925">
    <property type="entry name" value="CGGC_dom"/>
</dbReference>
<comment type="caution">
    <text evidence="2">The sequence shown here is derived from an EMBL/GenBank/DDBJ whole genome shotgun (WGS) entry which is preliminary data.</text>
</comment>
<reference evidence="2" key="1">
    <citation type="submission" date="2019-04" db="EMBL/GenBank/DDBJ databases">
        <title>Evolution of Biomass-Degrading Anaerobic Consortia Revealed by Metagenomics.</title>
        <authorList>
            <person name="Peng X."/>
        </authorList>
    </citation>
    <scope>NUCLEOTIDE SEQUENCE</scope>
    <source>
        <strain evidence="2">SIG254</strain>
    </source>
</reference>
<evidence type="ECO:0000313" key="2">
    <source>
        <dbReference type="EMBL" id="MBE6059635.1"/>
    </source>
</evidence>
<evidence type="ECO:0000259" key="1">
    <source>
        <dbReference type="Pfam" id="PF08821"/>
    </source>
</evidence>
<dbReference type="AlphaFoldDB" id="A0A927WAF2"/>
<protein>
    <submittedName>
        <fullName evidence="2">CGGC domain-containing protein</fullName>
    </submittedName>
</protein>
<name>A0A927WAF2_9CLOT</name>
<dbReference type="EMBL" id="SVCM01000065">
    <property type="protein sequence ID" value="MBE6059635.1"/>
    <property type="molecule type" value="Genomic_DNA"/>
</dbReference>
<sequence length="42" mass="4902">MSKIGVINCYNESKECTSFGCFKAFNKRAAAFKNYVNAFRRW</sequence>
<proteinExistence type="predicted"/>
<feature type="domain" description="CGGC" evidence="1">
    <location>
        <begin position="3"/>
        <end position="37"/>
    </location>
</feature>
<dbReference type="Pfam" id="PF08821">
    <property type="entry name" value="CGGC"/>
    <property type="match status" value="1"/>
</dbReference>
<dbReference type="Proteomes" id="UP000768462">
    <property type="component" value="Unassembled WGS sequence"/>
</dbReference>